<dbReference type="SMART" id="SM00833">
    <property type="entry name" value="CobW_C"/>
    <property type="match status" value="1"/>
</dbReference>
<dbReference type="InterPro" id="IPR003495">
    <property type="entry name" value="CobW/HypB/UreG_nucleotide-bd"/>
</dbReference>
<dbReference type="InterPro" id="IPR027417">
    <property type="entry name" value="P-loop_NTPase"/>
</dbReference>
<dbReference type="PANTHER" id="PTHR43603">
    <property type="entry name" value="COBW DOMAIN-CONTAINING PROTEIN DDB_G0274527"/>
    <property type="match status" value="1"/>
</dbReference>
<dbReference type="SUPFAM" id="SSF90002">
    <property type="entry name" value="Hypothetical protein YjiA, C-terminal domain"/>
    <property type="match status" value="1"/>
</dbReference>
<dbReference type="InterPro" id="IPR051927">
    <property type="entry name" value="Zn_Chap_cDPG_Synth"/>
</dbReference>
<dbReference type="RefSeq" id="WP_142551879.1">
    <property type="nucleotide sequence ID" value="NZ_VIFX01000010.1"/>
</dbReference>
<proteinExistence type="predicted"/>
<sequence>MRTPVVLICGQAGANTVAEALLTHPGTAVVEHEFDGQVVRRWVAIMRQGRVSRSEVALELTKGCVSCTTRDDLLVLLRRVHRRDDVHRIVVLLAPWTEPESICHAINHVPVRVGVGYLDGPAARDVEISAVVACLDTESWRGQALGDDELPDGRPVAQVVVGQAEFADVLVLTEPEHATIAILKRLAPCARITVGHRHLEIALRHLHPLTRRGADADPHEPLLAGEPPLGPDGDVALTEFSAQRPFHPGRLHAAVDVLLDGVIRSRGRIWLAPQPDNVVWVESAGGGLRVAHTGPWLAAMDAAELTYVDPERKAVAGMRWDPEHGDRQTSMTILCCGARPAEISAALYDALLTDDEFRRPWEWDQYDDPFGDWHEDPCDSTPELHDEVAARGSHEGDDK</sequence>
<evidence type="ECO:0000313" key="4">
    <source>
        <dbReference type="Proteomes" id="UP000315759"/>
    </source>
</evidence>
<dbReference type="Pfam" id="PF02492">
    <property type="entry name" value="cobW"/>
    <property type="match status" value="1"/>
</dbReference>
<reference evidence="3 4" key="1">
    <citation type="submission" date="2018-10" db="EMBL/GenBank/DDBJ databases">
        <title>Draft genome of Mycobacterium hodleri strain B.</title>
        <authorList>
            <person name="Amande T.J."/>
            <person name="Mcgenity T.J."/>
        </authorList>
    </citation>
    <scope>NUCLEOTIDE SEQUENCE [LARGE SCALE GENOMIC DNA]</scope>
    <source>
        <strain evidence="3 4">B</strain>
    </source>
</reference>
<name>A0A544W3D3_9MYCO</name>
<dbReference type="AlphaFoldDB" id="A0A544W3D3"/>
<dbReference type="EMBL" id="VIFX01000010">
    <property type="protein sequence ID" value="TQR86726.1"/>
    <property type="molecule type" value="Genomic_DNA"/>
</dbReference>
<organism evidence="3 4">
    <name type="scientific">Mycolicibacterium hodleri</name>
    <dbReference type="NCBI Taxonomy" id="49897"/>
    <lineage>
        <taxon>Bacteria</taxon>
        <taxon>Bacillati</taxon>
        <taxon>Actinomycetota</taxon>
        <taxon>Actinomycetes</taxon>
        <taxon>Mycobacteriales</taxon>
        <taxon>Mycobacteriaceae</taxon>
        <taxon>Mycolicibacterium</taxon>
    </lineage>
</organism>
<dbReference type="Pfam" id="PF07683">
    <property type="entry name" value="CobW_C"/>
    <property type="match status" value="1"/>
</dbReference>
<gene>
    <name evidence="3" type="ORF">D8S82_09605</name>
</gene>
<protein>
    <recommendedName>
        <fullName evidence="2">CobW C-terminal domain-containing protein</fullName>
    </recommendedName>
</protein>
<evidence type="ECO:0000256" key="1">
    <source>
        <dbReference type="SAM" id="MobiDB-lite"/>
    </source>
</evidence>
<dbReference type="NCBIfam" id="NF047431">
    <property type="entry name" value="hiber_recruit"/>
    <property type="match status" value="1"/>
</dbReference>
<dbReference type="PANTHER" id="PTHR43603:SF1">
    <property type="entry name" value="ZINC-REGULATED GTPASE METALLOPROTEIN ACTIVATOR 1"/>
    <property type="match status" value="1"/>
</dbReference>
<feature type="region of interest" description="Disordered" evidence="1">
    <location>
        <begin position="371"/>
        <end position="399"/>
    </location>
</feature>
<accession>A0A544W3D3</accession>
<dbReference type="Gene3D" id="3.40.50.300">
    <property type="entry name" value="P-loop containing nucleotide triphosphate hydrolases"/>
    <property type="match status" value="1"/>
</dbReference>
<evidence type="ECO:0000313" key="3">
    <source>
        <dbReference type="EMBL" id="TQR86726.1"/>
    </source>
</evidence>
<feature type="domain" description="CobW C-terminal" evidence="2">
    <location>
        <begin position="235"/>
        <end position="351"/>
    </location>
</feature>
<dbReference type="InterPro" id="IPR011629">
    <property type="entry name" value="CobW-like_C"/>
</dbReference>
<comment type="caution">
    <text evidence="3">The sequence shown here is derived from an EMBL/GenBank/DDBJ whole genome shotgun (WGS) entry which is preliminary data.</text>
</comment>
<dbReference type="Proteomes" id="UP000315759">
    <property type="component" value="Unassembled WGS sequence"/>
</dbReference>
<keyword evidence="4" id="KW-1185">Reference proteome</keyword>
<evidence type="ECO:0000259" key="2">
    <source>
        <dbReference type="SMART" id="SM00833"/>
    </source>
</evidence>